<dbReference type="Gene3D" id="3.20.20.100">
    <property type="entry name" value="NADP-dependent oxidoreductase domain"/>
    <property type="match status" value="1"/>
</dbReference>
<dbReference type="PANTHER" id="PTHR43625">
    <property type="entry name" value="AFLATOXIN B1 ALDEHYDE REDUCTASE"/>
    <property type="match status" value="1"/>
</dbReference>
<evidence type="ECO:0000256" key="1">
    <source>
        <dbReference type="ARBA" id="ARBA00023002"/>
    </source>
</evidence>
<evidence type="ECO:0000313" key="4">
    <source>
        <dbReference type="EMBL" id="APG94019.1"/>
    </source>
</evidence>
<accession>A0A1L3LV87</accession>
<dbReference type="AlphaFoldDB" id="A0A1L3LV87"/>
<keyword evidence="5" id="KW-1185">Reference proteome</keyword>
<reference evidence="4 5" key="1">
    <citation type="submission" date="2015-10" db="EMBL/GenBank/DDBJ databases">
        <title>Genomic differences between typical nodule nitrogen-fixing rhizobial strains and those coming from bean seeds.</title>
        <authorList>
            <person name="Peralta H."/>
            <person name="Aguilar-Vera A."/>
            <person name="Diaz R."/>
            <person name="Mora Y."/>
            <person name="Martinez-Batallar G."/>
            <person name="Salazar E."/>
            <person name="Vargas-Lagunas C."/>
            <person name="Encarnacion S."/>
            <person name="Girard L."/>
            <person name="Mora J."/>
        </authorList>
    </citation>
    <scope>NUCLEOTIDE SEQUENCE [LARGE SCALE GENOMIC DNA]</scope>
    <source>
        <strain evidence="4 5">CFNEI 73</strain>
        <plasmid evidence="4 5">C</plasmid>
    </source>
</reference>
<evidence type="ECO:0000313" key="5">
    <source>
        <dbReference type="Proteomes" id="UP000182306"/>
    </source>
</evidence>
<dbReference type="InterPro" id="IPR020471">
    <property type="entry name" value="AKR"/>
</dbReference>
<evidence type="ECO:0000256" key="2">
    <source>
        <dbReference type="SAM" id="MobiDB-lite"/>
    </source>
</evidence>
<dbReference type="NCBIfam" id="NF007695">
    <property type="entry name" value="PRK10376.1"/>
    <property type="match status" value="1"/>
</dbReference>
<name>A0A1L3LV87_9HYPH</name>
<dbReference type="InterPro" id="IPR050791">
    <property type="entry name" value="Aldo-Keto_reductase"/>
</dbReference>
<dbReference type="InterPro" id="IPR036812">
    <property type="entry name" value="NAD(P)_OxRdtase_dom_sf"/>
</dbReference>
<sequence>MTEANNGIRVTDWRMVQNRRAETTCPTEGKRLSRSAANAAQKATGPKEKPPNNGVFPLSSFIGEKIMTNIDQSGTFTLGDRTVKRLGYGAMQLAGPGVFGPPKDQDAALAVLREAVAAGVNHIDTADFYGPHITNKLIRQALAPYPDDLVIDTKIGARRDENGAWLPAFSPEELTQAVHDNLRNLGLDVLEVVNLRIMFDAHGPAEGSIEAPLTALAELQQKGLVRHIGLSNVTPAQVSEGRRICDIVCVQNHYNLAHRADDALIDDLARDGIAYVPFFPLGGFTPLQSSTLSAIAARLDATPMQVALAWLLHRAPNILLIPGTSSVAHLRENIAVAKINLSDDTLKDLDDMAKDVGSA</sequence>
<dbReference type="SUPFAM" id="SSF51430">
    <property type="entry name" value="NAD(P)-linked oxidoreductase"/>
    <property type="match status" value="1"/>
</dbReference>
<dbReference type="KEGG" id="same:SAMCFNEI73_pC0297"/>
<gene>
    <name evidence="4" type="ORF">SAMCFNEI73_pC0297</name>
</gene>
<proteinExistence type="predicted"/>
<dbReference type="PRINTS" id="PR00069">
    <property type="entry name" value="ALDKETRDTASE"/>
</dbReference>
<dbReference type="CDD" id="cd19088">
    <property type="entry name" value="AKR_AKR13B1"/>
    <property type="match status" value="1"/>
</dbReference>
<evidence type="ECO:0000259" key="3">
    <source>
        <dbReference type="Pfam" id="PF00248"/>
    </source>
</evidence>
<geneLocation type="plasmid" evidence="4 5">
    <name>C</name>
</geneLocation>
<organism evidence="4 5">
    <name type="scientific">Sinorhizobium americanum</name>
    <dbReference type="NCBI Taxonomy" id="194963"/>
    <lineage>
        <taxon>Bacteria</taxon>
        <taxon>Pseudomonadati</taxon>
        <taxon>Pseudomonadota</taxon>
        <taxon>Alphaproteobacteria</taxon>
        <taxon>Hyphomicrobiales</taxon>
        <taxon>Rhizobiaceae</taxon>
        <taxon>Sinorhizobium/Ensifer group</taxon>
        <taxon>Sinorhizobium</taxon>
    </lineage>
</organism>
<dbReference type="PANTHER" id="PTHR43625:SF40">
    <property type="entry name" value="ALDO-KETO REDUCTASE YAKC [NADP(+)]"/>
    <property type="match status" value="1"/>
</dbReference>
<dbReference type="GO" id="GO:0016491">
    <property type="term" value="F:oxidoreductase activity"/>
    <property type="evidence" value="ECO:0007669"/>
    <property type="project" value="UniProtKB-KW"/>
</dbReference>
<feature type="region of interest" description="Disordered" evidence="2">
    <location>
        <begin position="19"/>
        <end position="54"/>
    </location>
</feature>
<keyword evidence="4" id="KW-0614">Plasmid</keyword>
<dbReference type="Proteomes" id="UP000182306">
    <property type="component" value="Plasmid C"/>
</dbReference>
<feature type="domain" description="NADP-dependent oxidoreductase" evidence="3">
    <location>
        <begin position="85"/>
        <end position="352"/>
    </location>
</feature>
<dbReference type="InterPro" id="IPR023210">
    <property type="entry name" value="NADP_OxRdtase_dom"/>
</dbReference>
<keyword evidence="1" id="KW-0560">Oxidoreductase</keyword>
<dbReference type="EMBL" id="CP013110">
    <property type="protein sequence ID" value="APG94019.1"/>
    <property type="molecule type" value="Genomic_DNA"/>
</dbReference>
<protein>
    <submittedName>
        <fullName evidence="4">Oxidoreductase</fullName>
    </submittedName>
</protein>
<dbReference type="GO" id="GO:0005737">
    <property type="term" value="C:cytoplasm"/>
    <property type="evidence" value="ECO:0007669"/>
    <property type="project" value="TreeGrafter"/>
</dbReference>
<dbReference type="Pfam" id="PF00248">
    <property type="entry name" value="Aldo_ket_red"/>
    <property type="match status" value="1"/>
</dbReference>